<dbReference type="InterPro" id="IPR004107">
    <property type="entry name" value="Integrase_SAM-like_N"/>
</dbReference>
<organism evidence="10 11">
    <name type="scientific">Desulfovibrio intestinalis</name>
    <dbReference type="NCBI Taxonomy" id="58621"/>
    <lineage>
        <taxon>Bacteria</taxon>
        <taxon>Pseudomonadati</taxon>
        <taxon>Thermodesulfobacteriota</taxon>
        <taxon>Desulfovibrionia</taxon>
        <taxon>Desulfovibrionales</taxon>
        <taxon>Desulfovibrionaceae</taxon>
        <taxon>Desulfovibrio</taxon>
    </lineage>
</organism>
<dbReference type="InterPro" id="IPR013762">
    <property type="entry name" value="Integrase-like_cat_sf"/>
</dbReference>
<gene>
    <name evidence="10" type="ORF">HNQ38_002452</name>
</gene>
<keyword evidence="6" id="KW-0175">Coiled coil</keyword>
<dbReference type="InterPro" id="IPR002104">
    <property type="entry name" value="Integrase_catalytic"/>
</dbReference>
<feature type="region of interest" description="Disordered" evidence="7">
    <location>
        <begin position="383"/>
        <end position="416"/>
    </location>
</feature>
<dbReference type="Gene3D" id="1.10.150.130">
    <property type="match status" value="1"/>
</dbReference>
<name>A0A7W8C2F9_9BACT</name>
<dbReference type="AlphaFoldDB" id="A0A7W8C2F9"/>
<feature type="domain" description="Tyr recombinase" evidence="8">
    <location>
        <begin position="213"/>
        <end position="391"/>
    </location>
</feature>
<feature type="domain" description="Core-binding (CB)" evidence="9">
    <location>
        <begin position="101"/>
        <end position="191"/>
    </location>
</feature>
<comment type="similarity">
    <text evidence="1">Belongs to the 'phage' integrase family.</text>
</comment>
<evidence type="ECO:0000256" key="1">
    <source>
        <dbReference type="ARBA" id="ARBA00008857"/>
    </source>
</evidence>
<dbReference type="InterPro" id="IPR011010">
    <property type="entry name" value="DNA_brk_join_enz"/>
</dbReference>
<dbReference type="RefSeq" id="WP_183721100.1">
    <property type="nucleotide sequence ID" value="NZ_JACHGO010000007.1"/>
</dbReference>
<dbReference type="GO" id="GO:0015074">
    <property type="term" value="P:DNA integration"/>
    <property type="evidence" value="ECO:0007669"/>
    <property type="project" value="UniProtKB-KW"/>
</dbReference>
<keyword evidence="4" id="KW-0233">DNA recombination</keyword>
<keyword evidence="11" id="KW-1185">Reference proteome</keyword>
<dbReference type="PANTHER" id="PTHR30349">
    <property type="entry name" value="PHAGE INTEGRASE-RELATED"/>
    <property type="match status" value="1"/>
</dbReference>
<accession>A0A7W8C2F9</accession>
<dbReference type="InterPro" id="IPR050090">
    <property type="entry name" value="Tyrosine_recombinase_XerCD"/>
</dbReference>
<feature type="compositionally biased region" description="Basic and acidic residues" evidence="7">
    <location>
        <begin position="406"/>
        <end position="416"/>
    </location>
</feature>
<dbReference type="CDD" id="cd00796">
    <property type="entry name" value="INT_Rci_Hp1_C"/>
    <property type="match status" value="1"/>
</dbReference>
<evidence type="ECO:0000256" key="3">
    <source>
        <dbReference type="ARBA" id="ARBA00023125"/>
    </source>
</evidence>
<sequence length="416" mass="47457">MAKGKEHTPWVTVERGIRKYEHLTRKHGLKPDVYYALRYRVEGKRYEEGLGWASQGWTLERARLTLAELMVAKKTGSGEVTLRERRVKAQEERAEAKRQQEACRRLAVTLSEYWHNNYFPDCRQSKAPETWRKEESNFRTWLAPALGDVPLREISKADLDAIKSKMASAGLAKRTTQLVFATMRAVWNHARGNKLVEGDCPTQEIKLGKISNARNRALSSNEAQDLLEEIQRLDEKAWAFTLACLHTGGRLSEVARLTWGQVNLRERHLTLVHTKTGKPRAVPMTETLVSVLRSMPHGQAQDIVFTNAQGKQWTSMPANFRKAVANLKLNEGRTDRRELLVFHSLRHSAASMLLDAGENVRTIQELFGWSTLAMLQRYTHPTDEKKQRAMGRLDSKLKQQPANVHDFSEAQKKGSA</sequence>
<evidence type="ECO:0000313" key="10">
    <source>
        <dbReference type="EMBL" id="MBB5144341.1"/>
    </source>
</evidence>
<evidence type="ECO:0000256" key="7">
    <source>
        <dbReference type="SAM" id="MobiDB-lite"/>
    </source>
</evidence>
<evidence type="ECO:0000256" key="2">
    <source>
        <dbReference type="ARBA" id="ARBA00022908"/>
    </source>
</evidence>
<dbReference type="Pfam" id="PF14659">
    <property type="entry name" value="Phage_int_SAM_3"/>
    <property type="match status" value="1"/>
</dbReference>
<comment type="caution">
    <text evidence="10">The sequence shown here is derived from an EMBL/GenBank/DDBJ whole genome shotgun (WGS) entry which is preliminary data.</text>
</comment>
<protein>
    <submittedName>
        <fullName evidence="10">Integrase</fullName>
    </submittedName>
</protein>
<dbReference type="PANTHER" id="PTHR30349:SF64">
    <property type="entry name" value="PROPHAGE INTEGRASE INTD-RELATED"/>
    <property type="match status" value="1"/>
</dbReference>
<dbReference type="SUPFAM" id="SSF56349">
    <property type="entry name" value="DNA breaking-rejoining enzymes"/>
    <property type="match status" value="1"/>
</dbReference>
<keyword evidence="3 5" id="KW-0238">DNA-binding</keyword>
<evidence type="ECO:0000256" key="6">
    <source>
        <dbReference type="SAM" id="Coils"/>
    </source>
</evidence>
<dbReference type="EMBL" id="JACHGO010000007">
    <property type="protein sequence ID" value="MBB5144341.1"/>
    <property type="molecule type" value="Genomic_DNA"/>
</dbReference>
<dbReference type="InterPro" id="IPR044068">
    <property type="entry name" value="CB"/>
</dbReference>
<evidence type="ECO:0000256" key="4">
    <source>
        <dbReference type="ARBA" id="ARBA00023172"/>
    </source>
</evidence>
<feature type="coiled-coil region" evidence="6">
    <location>
        <begin position="79"/>
        <end position="106"/>
    </location>
</feature>
<dbReference type="PROSITE" id="PS51900">
    <property type="entry name" value="CB"/>
    <property type="match status" value="1"/>
</dbReference>
<dbReference type="InterPro" id="IPR010998">
    <property type="entry name" value="Integrase_recombinase_N"/>
</dbReference>
<dbReference type="Pfam" id="PF00589">
    <property type="entry name" value="Phage_integrase"/>
    <property type="match status" value="1"/>
</dbReference>
<keyword evidence="2" id="KW-0229">DNA integration</keyword>
<proteinExistence type="inferred from homology"/>
<dbReference type="GO" id="GO:0006310">
    <property type="term" value="P:DNA recombination"/>
    <property type="evidence" value="ECO:0007669"/>
    <property type="project" value="UniProtKB-KW"/>
</dbReference>
<evidence type="ECO:0000256" key="5">
    <source>
        <dbReference type="PROSITE-ProRule" id="PRU01248"/>
    </source>
</evidence>
<dbReference type="Proteomes" id="UP000539075">
    <property type="component" value="Unassembled WGS sequence"/>
</dbReference>
<dbReference type="Gene3D" id="1.10.443.10">
    <property type="entry name" value="Intergrase catalytic core"/>
    <property type="match status" value="1"/>
</dbReference>
<evidence type="ECO:0000259" key="8">
    <source>
        <dbReference type="PROSITE" id="PS51898"/>
    </source>
</evidence>
<dbReference type="PROSITE" id="PS51898">
    <property type="entry name" value="TYR_RECOMBINASE"/>
    <property type="match status" value="1"/>
</dbReference>
<reference evidence="10 11" key="1">
    <citation type="submission" date="2020-08" db="EMBL/GenBank/DDBJ databases">
        <title>Genomic Encyclopedia of Type Strains, Phase IV (KMG-IV): sequencing the most valuable type-strain genomes for metagenomic binning, comparative biology and taxonomic classification.</title>
        <authorList>
            <person name="Goeker M."/>
        </authorList>
    </citation>
    <scope>NUCLEOTIDE SEQUENCE [LARGE SCALE GENOMIC DNA]</scope>
    <source>
        <strain evidence="10 11">DSM 11275</strain>
    </source>
</reference>
<feature type="compositionally biased region" description="Basic and acidic residues" evidence="7">
    <location>
        <begin position="383"/>
        <end position="397"/>
    </location>
</feature>
<evidence type="ECO:0000259" key="9">
    <source>
        <dbReference type="PROSITE" id="PS51900"/>
    </source>
</evidence>
<dbReference type="GO" id="GO:0003677">
    <property type="term" value="F:DNA binding"/>
    <property type="evidence" value="ECO:0007669"/>
    <property type="project" value="UniProtKB-UniRule"/>
</dbReference>
<evidence type="ECO:0000313" key="11">
    <source>
        <dbReference type="Proteomes" id="UP000539075"/>
    </source>
</evidence>